<evidence type="ECO:0000313" key="2">
    <source>
        <dbReference type="Proteomes" id="UP000473089"/>
    </source>
</evidence>
<protein>
    <submittedName>
        <fullName evidence="1">Uncharacterized protein</fullName>
    </submittedName>
</protein>
<name>A0A6M0SWM9_CLOBO</name>
<dbReference type="EMBL" id="SGJP01000009">
    <property type="protein sequence ID" value="NFA59896.1"/>
    <property type="molecule type" value="Genomic_DNA"/>
</dbReference>
<comment type="caution">
    <text evidence="1">The sequence shown here is derived from an EMBL/GenBank/DDBJ whole genome shotgun (WGS) entry which is preliminary data.</text>
</comment>
<reference evidence="1 2" key="1">
    <citation type="submission" date="2019-02" db="EMBL/GenBank/DDBJ databases">
        <title>Genome sequencing of Clostridium botulinum clinical isolates.</title>
        <authorList>
            <person name="Brunt J."/>
            <person name="Van Vliet A.H.M."/>
            <person name="Stringer S.C."/>
            <person name="Grant K.A."/>
            <person name="Carter A.C."/>
            <person name="Peck M.W."/>
        </authorList>
    </citation>
    <scope>NUCLEOTIDE SEQUENCE [LARGE SCALE GENOMIC DNA]</scope>
    <source>
        <strain evidence="1 2">R1125/03</strain>
    </source>
</reference>
<dbReference type="Proteomes" id="UP000473089">
    <property type="component" value="Unassembled WGS sequence"/>
</dbReference>
<dbReference type="AlphaFoldDB" id="A0A6M0SWM9"/>
<sequence>MIFIDFLFSFGILIFLIIPINEKTIINKEIIINNTYELLDEIGKLIPKIHPIIIGPNKNIDKIG</sequence>
<proteinExistence type="predicted"/>
<gene>
    <name evidence="1" type="ORF">EXM42_05690</name>
</gene>
<organism evidence="1 2">
    <name type="scientific">Clostridium botulinum</name>
    <dbReference type="NCBI Taxonomy" id="1491"/>
    <lineage>
        <taxon>Bacteria</taxon>
        <taxon>Bacillati</taxon>
        <taxon>Bacillota</taxon>
        <taxon>Clostridia</taxon>
        <taxon>Eubacteriales</taxon>
        <taxon>Clostridiaceae</taxon>
        <taxon>Clostridium</taxon>
    </lineage>
</organism>
<evidence type="ECO:0000313" key="1">
    <source>
        <dbReference type="EMBL" id="NFA59896.1"/>
    </source>
</evidence>
<accession>A0A6M0SWM9</accession>